<dbReference type="OrthoDB" id="356365at2"/>
<dbReference type="PANTHER" id="PTHR46124">
    <property type="entry name" value="D-AMINOACYL-TRNA DEACYLASE"/>
    <property type="match status" value="1"/>
</dbReference>
<feature type="binding site" evidence="1">
    <location>
        <position position="215"/>
    </location>
    <ligand>
        <name>a divalent metal cation</name>
        <dbReference type="ChEBI" id="CHEBI:60240"/>
        <label>1</label>
    </ligand>
</feature>
<reference evidence="2 3" key="1">
    <citation type="submission" date="2017-02" db="EMBL/GenBank/DDBJ databases">
        <authorList>
            <person name="Peterson S.W."/>
        </authorList>
    </citation>
    <scope>NUCLEOTIDE SEQUENCE [LARGE SCALE GENOMIC DNA]</scope>
    <source>
        <strain evidence="2 3">ATCC BAA-908</strain>
    </source>
</reference>
<dbReference type="InterPro" id="IPR001130">
    <property type="entry name" value="TatD-like"/>
</dbReference>
<dbReference type="Proteomes" id="UP000190423">
    <property type="component" value="Unassembled WGS sequence"/>
</dbReference>
<dbReference type="SUPFAM" id="SSF51556">
    <property type="entry name" value="Metallo-dependent hydrolases"/>
    <property type="match status" value="1"/>
</dbReference>
<evidence type="ECO:0000313" key="3">
    <source>
        <dbReference type="Proteomes" id="UP000190423"/>
    </source>
</evidence>
<dbReference type="InterPro" id="IPR032466">
    <property type="entry name" value="Metal_Hydrolase"/>
</dbReference>
<feature type="binding site" evidence="1">
    <location>
        <position position="14"/>
    </location>
    <ligand>
        <name>a divalent metal cation</name>
        <dbReference type="ChEBI" id="CHEBI:60240"/>
        <label>1</label>
    </ligand>
</feature>
<sequence>MLEEKSLCTFCDAHFHLVQCSRFFDVHNIYPSSENESFFGCTCSHEREEYFLHKEQSAVLSEKFKNVHLFTSFGIHPQLPLTENAVFLEDLLRCGEIDAVGEAGFDLYTPEFKKTILEQEGAWRTQVELAAQYNKPIVVHCRKALHLIFLDSALLRKICAVVFHSFCGGMHEAEGILGKGINAYFSFGKQILNGNKKSIECVRFLPSERLLLETDAPFQTLKNENMTSPLEIRRVYQAALEIRRRENPLLSMDELQRALSCNFLRVFDMVEK</sequence>
<feature type="binding site" evidence="1">
    <location>
        <position position="164"/>
    </location>
    <ligand>
        <name>a divalent metal cation</name>
        <dbReference type="ChEBI" id="CHEBI:60240"/>
        <label>2</label>
    </ligand>
</feature>
<keyword evidence="1" id="KW-0479">Metal-binding</keyword>
<gene>
    <name evidence="2" type="ORF">SAMN02745149_02132</name>
</gene>
<feature type="binding site" evidence="1">
    <location>
        <position position="140"/>
    </location>
    <ligand>
        <name>a divalent metal cation</name>
        <dbReference type="ChEBI" id="CHEBI:60240"/>
        <label>2</label>
    </ligand>
</feature>
<dbReference type="PIRSF" id="PIRSF005902">
    <property type="entry name" value="DNase_TatD"/>
    <property type="match status" value="1"/>
</dbReference>
<evidence type="ECO:0000256" key="1">
    <source>
        <dbReference type="PIRSR" id="PIRSR005902-1"/>
    </source>
</evidence>
<accession>A0A1T4MYB2</accession>
<keyword evidence="3" id="KW-1185">Reference proteome</keyword>
<dbReference type="STRING" id="261392.SAMN02745149_02132"/>
<feature type="binding site" evidence="1">
    <location>
        <position position="102"/>
    </location>
    <ligand>
        <name>a divalent metal cation</name>
        <dbReference type="ChEBI" id="CHEBI:60240"/>
        <label>1</label>
    </ligand>
</feature>
<dbReference type="EMBL" id="FUWG01000018">
    <property type="protein sequence ID" value="SJZ71993.1"/>
    <property type="molecule type" value="Genomic_DNA"/>
</dbReference>
<dbReference type="GO" id="GO:0016788">
    <property type="term" value="F:hydrolase activity, acting on ester bonds"/>
    <property type="evidence" value="ECO:0007669"/>
    <property type="project" value="InterPro"/>
</dbReference>
<feature type="binding site" evidence="1">
    <location>
        <position position="16"/>
    </location>
    <ligand>
        <name>a divalent metal cation</name>
        <dbReference type="ChEBI" id="CHEBI:60240"/>
        <label>1</label>
    </ligand>
</feature>
<dbReference type="AlphaFoldDB" id="A0A1T4MYB2"/>
<name>A0A1T4MYB2_TREPO</name>
<dbReference type="GO" id="GO:0046872">
    <property type="term" value="F:metal ion binding"/>
    <property type="evidence" value="ECO:0007669"/>
    <property type="project" value="UniProtKB-KW"/>
</dbReference>
<dbReference type="Gene3D" id="3.20.20.140">
    <property type="entry name" value="Metal-dependent hydrolases"/>
    <property type="match status" value="1"/>
</dbReference>
<proteinExistence type="predicted"/>
<dbReference type="Pfam" id="PF01026">
    <property type="entry name" value="TatD_DNase"/>
    <property type="match status" value="1"/>
</dbReference>
<dbReference type="PANTHER" id="PTHR46124:SF2">
    <property type="entry name" value="D-AMINOACYL-TRNA DEACYLASE"/>
    <property type="match status" value="1"/>
</dbReference>
<evidence type="ECO:0000313" key="2">
    <source>
        <dbReference type="EMBL" id="SJZ71993.1"/>
    </source>
</evidence>
<dbReference type="GeneID" id="78317402"/>
<dbReference type="RefSeq" id="WP_078934013.1">
    <property type="nucleotide sequence ID" value="NZ_FUWG01000018.1"/>
</dbReference>
<organism evidence="2 3">
    <name type="scientific">Treponema porcinum</name>
    <dbReference type="NCBI Taxonomy" id="261392"/>
    <lineage>
        <taxon>Bacteria</taxon>
        <taxon>Pseudomonadati</taxon>
        <taxon>Spirochaetota</taxon>
        <taxon>Spirochaetia</taxon>
        <taxon>Spirochaetales</taxon>
        <taxon>Treponemataceae</taxon>
        <taxon>Treponema</taxon>
    </lineage>
</organism>
<protein>
    <submittedName>
        <fullName evidence="2">TatD DNase family protein</fullName>
    </submittedName>
</protein>